<evidence type="ECO:0000313" key="4">
    <source>
        <dbReference type="EMBL" id="NIK73077.1"/>
    </source>
</evidence>
<dbReference type="PROSITE" id="PS51352">
    <property type="entry name" value="THIOREDOXIN_2"/>
    <property type="match status" value="1"/>
</dbReference>
<dbReference type="InterPro" id="IPR036249">
    <property type="entry name" value="Thioredoxin-like_sf"/>
</dbReference>
<evidence type="ECO:0000256" key="1">
    <source>
        <dbReference type="ARBA" id="ARBA00023157"/>
    </source>
</evidence>
<protein>
    <submittedName>
        <fullName evidence="4">Thiol-disulfide isomerase/thioredoxin</fullName>
    </submittedName>
</protein>
<feature type="domain" description="Thioredoxin" evidence="3">
    <location>
        <begin position="1"/>
        <end position="106"/>
    </location>
</feature>
<evidence type="ECO:0000256" key="2">
    <source>
        <dbReference type="ARBA" id="ARBA00023284"/>
    </source>
</evidence>
<dbReference type="PANTHER" id="PTHR46115">
    <property type="entry name" value="THIOREDOXIN-LIKE PROTEIN 1"/>
    <property type="match status" value="1"/>
</dbReference>
<accession>A0A846MP15</accession>
<evidence type="ECO:0000313" key="5">
    <source>
        <dbReference type="Proteomes" id="UP000537126"/>
    </source>
</evidence>
<dbReference type="InterPro" id="IPR017937">
    <property type="entry name" value="Thioredoxin_CS"/>
</dbReference>
<evidence type="ECO:0000259" key="3">
    <source>
        <dbReference type="PROSITE" id="PS51352"/>
    </source>
</evidence>
<sequence length="107" mass="11887">MAVITSTDQDFQSLLEEHSKVIAKFYASWCGTCRLIAPKYRRLSDDERFAGIAFLDINAEESPEARKAAQVNNLPTFAIFHKGKLVESAATGKEEGIVALLEKLKNL</sequence>
<dbReference type="SUPFAM" id="SSF52833">
    <property type="entry name" value="Thioredoxin-like"/>
    <property type="match status" value="1"/>
</dbReference>
<dbReference type="EMBL" id="JAASRN010000001">
    <property type="protein sequence ID" value="NIK73077.1"/>
    <property type="molecule type" value="Genomic_DNA"/>
</dbReference>
<dbReference type="GO" id="GO:0016853">
    <property type="term" value="F:isomerase activity"/>
    <property type="evidence" value="ECO:0007669"/>
    <property type="project" value="UniProtKB-KW"/>
</dbReference>
<dbReference type="Gene3D" id="3.40.30.10">
    <property type="entry name" value="Glutaredoxin"/>
    <property type="match status" value="1"/>
</dbReference>
<dbReference type="CDD" id="cd02947">
    <property type="entry name" value="TRX_family"/>
    <property type="match status" value="1"/>
</dbReference>
<dbReference type="AlphaFoldDB" id="A0A846MP15"/>
<dbReference type="Pfam" id="PF00085">
    <property type="entry name" value="Thioredoxin"/>
    <property type="match status" value="1"/>
</dbReference>
<comment type="caution">
    <text evidence="4">The sequence shown here is derived from an EMBL/GenBank/DDBJ whole genome shotgun (WGS) entry which is preliminary data.</text>
</comment>
<gene>
    <name evidence="4" type="ORF">FHS56_000563</name>
</gene>
<keyword evidence="1" id="KW-1015">Disulfide bond</keyword>
<dbReference type="InterPro" id="IPR013766">
    <property type="entry name" value="Thioredoxin_domain"/>
</dbReference>
<proteinExistence type="predicted"/>
<dbReference type="Proteomes" id="UP000537126">
    <property type="component" value="Unassembled WGS sequence"/>
</dbReference>
<dbReference type="PROSITE" id="PS00194">
    <property type="entry name" value="THIOREDOXIN_1"/>
    <property type="match status" value="1"/>
</dbReference>
<keyword evidence="5" id="KW-1185">Reference proteome</keyword>
<reference evidence="4 5" key="1">
    <citation type="submission" date="2020-03" db="EMBL/GenBank/DDBJ databases">
        <title>Genomic Encyclopedia of Type Strains, Phase IV (KMG-IV): sequencing the most valuable type-strain genomes for metagenomic binning, comparative biology and taxonomic classification.</title>
        <authorList>
            <person name="Goeker M."/>
        </authorList>
    </citation>
    <scope>NUCLEOTIDE SEQUENCE [LARGE SCALE GENOMIC DNA]</scope>
    <source>
        <strain evidence="4 5">DSM 5718</strain>
    </source>
</reference>
<keyword evidence="2" id="KW-0676">Redox-active center</keyword>
<name>A0A846MP15_9BACT</name>
<keyword evidence="4" id="KW-0413">Isomerase</keyword>
<dbReference type="RefSeq" id="WP_166918353.1">
    <property type="nucleotide sequence ID" value="NZ_JAASRN010000001.1"/>
</dbReference>
<dbReference type="PRINTS" id="PR00421">
    <property type="entry name" value="THIOREDOXIN"/>
</dbReference>
<organism evidence="4 5">
    <name type="scientific">Thermonema lapsum</name>
    <dbReference type="NCBI Taxonomy" id="28195"/>
    <lineage>
        <taxon>Bacteria</taxon>
        <taxon>Pseudomonadati</taxon>
        <taxon>Bacteroidota</taxon>
        <taxon>Cytophagia</taxon>
        <taxon>Cytophagales</taxon>
        <taxon>Thermonemataceae</taxon>
        <taxon>Thermonema</taxon>
    </lineage>
</organism>